<accession>A0ACC0LR65</accession>
<evidence type="ECO:0000313" key="2">
    <source>
        <dbReference type="Proteomes" id="UP001062846"/>
    </source>
</evidence>
<organism evidence="1 2">
    <name type="scientific">Rhododendron molle</name>
    <name type="common">Chinese azalea</name>
    <name type="synonym">Azalea mollis</name>
    <dbReference type="NCBI Taxonomy" id="49168"/>
    <lineage>
        <taxon>Eukaryota</taxon>
        <taxon>Viridiplantae</taxon>
        <taxon>Streptophyta</taxon>
        <taxon>Embryophyta</taxon>
        <taxon>Tracheophyta</taxon>
        <taxon>Spermatophyta</taxon>
        <taxon>Magnoliopsida</taxon>
        <taxon>eudicotyledons</taxon>
        <taxon>Gunneridae</taxon>
        <taxon>Pentapetalae</taxon>
        <taxon>asterids</taxon>
        <taxon>Ericales</taxon>
        <taxon>Ericaceae</taxon>
        <taxon>Ericoideae</taxon>
        <taxon>Rhodoreae</taxon>
        <taxon>Rhododendron</taxon>
    </lineage>
</organism>
<comment type="caution">
    <text evidence="1">The sequence shown here is derived from an EMBL/GenBank/DDBJ whole genome shotgun (WGS) entry which is preliminary data.</text>
</comment>
<reference evidence="1" key="1">
    <citation type="submission" date="2022-02" db="EMBL/GenBank/DDBJ databases">
        <title>Plant Genome Project.</title>
        <authorList>
            <person name="Zhang R.-G."/>
        </authorList>
    </citation>
    <scope>NUCLEOTIDE SEQUENCE</scope>
    <source>
        <strain evidence="1">AT1</strain>
    </source>
</reference>
<evidence type="ECO:0000313" key="1">
    <source>
        <dbReference type="EMBL" id="KAI8531150.1"/>
    </source>
</evidence>
<keyword evidence="2" id="KW-1185">Reference proteome</keyword>
<proteinExistence type="predicted"/>
<gene>
    <name evidence="1" type="ORF">RHMOL_Rhmol11G0115000</name>
</gene>
<dbReference type="EMBL" id="CM046398">
    <property type="protein sequence ID" value="KAI8531150.1"/>
    <property type="molecule type" value="Genomic_DNA"/>
</dbReference>
<dbReference type="Proteomes" id="UP001062846">
    <property type="component" value="Chromosome 11"/>
</dbReference>
<name>A0ACC0LR65_RHOML</name>
<sequence length="527" mass="57949">MGTMAQEFFTIEDLGSSSDSHERTTRVYISPDNPATNPTLRLPSSARLGSLCWRNVICGGVVGIPEGISKLRRLTFLHFSVNKLSGKIPSGLYNISTRNKLSNASGLGLYLELDMNKFTELPSSIGNLTELNHLLLGINNIRGSIPSSLGNCQNLLELDLSHDNLYGSIPLEILNLSSISISFNLGYNSLTGSLPLEVGSLENLGEFDVSNNRLSGPIPNSLSECSSLEVLNLEANSFEGEIPQSWSELRGLRELDLSHNSLTGLIPSYIGELPLEKLNLSFNILHGEVPVQGVFRNASTISNVGMVDLCGGVVDINLPPCPSSISNTNKLSHKTKIIVYEVVALVICSTLAVSLFMFCRRRRVSRKEASSKESFKYQILRVLWLHQNGAEHEYLKVIQRLDISIDIASALEYLHCGCESTIIHEYGMGDMVSTLGDAYSFGILLLEMFTGKRPTDNIFKDHQNLHSFVKNALPDQVMDIVDPCIQLEHNNGSWINECMVSILTIGVACSSESPRDRTEMTTVVNKL</sequence>
<protein>
    <submittedName>
        <fullName evidence="1">Uncharacterized protein</fullName>
    </submittedName>
</protein>